<dbReference type="RefSeq" id="XP_007412139.1">
    <property type="nucleotide sequence ID" value="XM_007412077.1"/>
</dbReference>
<dbReference type="EMBL" id="GL883117">
    <property type="protein sequence ID" value="EGG04700.1"/>
    <property type="molecule type" value="Genomic_DNA"/>
</dbReference>
<accession>F4RSF8</accession>
<keyword evidence="1" id="KW-0732">Signal</keyword>
<protein>
    <submittedName>
        <fullName evidence="2">Secreted protein</fullName>
    </submittedName>
</protein>
<evidence type="ECO:0000313" key="3">
    <source>
        <dbReference type="Proteomes" id="UP000001072"/>
    </source>
</evidence>
<dbReference type="HOGENOM" id="CLU_1938624_0_0_1"/>
<dbReference type="InParanoid" id="F4RSF8"/>
<dbReference type="AlphaFoldDB" id="F4RSF8"/>
<reference evidence="3" key="1">
    <citation type="journal article" date="2011" name="Proc. Natl. Acad. Sci. U.S.A.">
        <title>Obligate biotrophy features unraveled by the genomic analysis of rust fungi.</title>
        <authorList>
            <person name="Duplessis S."/>
            <person name="Cuomo C.A."/>
            <person name="Lin Y.-C."/>
            <person name="Aerts A."/>
            <person name="Tisserant E."/>
            <person name="Veneault-Fourrey C."/>
            <person name="Joly D.L."/>
            <person name="Hacquard S."/>
            <person name="Amselem J."/>
            <person name="Cantarel B.L."/>
            <person name="Chiu R."/>
            <person name="Coutinho P.M."/>
            <person name="Feau N."/>
            <person name="Field M."/>
            <person name="Frey P."/>
            <person name="Gelhaye E."/>
            <person name="Goldberg J."/>
            <person name="Grabherr M.G."/>
            <person name="Kodira C.D."/>
            <person name="Kohler A."/>
            <person name="Kuees U."/>
            <person name="Lindquist E.A."/>
            <person name="Lucas S.M."/>
            <person name="Mago R."/>
            <person name="Mauceli E."/>
            <person name="Morin E."/>
            <person name="Murat C."/>
            <person name="Pangilinan J.L."/>
            <person name="Park R."/>
            <person name="Pearson M."/>
            <person name="Quesneville H."/>
            <person name="Rouhier N."/>
            <person name="Sakthikumar S."/>
            <person name="Salamov A.A."/>
            <person name="Schmutz J."/>
            <person name="Selles B."/>
            <person name="Shapiro H."/>
            <person name="Tanguay P."/>
            <person name="Tuskan G.A."/>
            <person name="Henrissat B."/>
            <person name="Van de Peer Y."/>
            <person name="Rouze P."/>
            <person name="Ellis J.G."/>
            <person name="Dodds P.N."/>
            <person name="Schein J.E."/>
            <person name="Zhong S."/>
            <person name="Hamelin R.C."/>
            <person name="Grigoriev I.V."/>
            <person name="Szabo L.J."/>
            <person name="Martin F."/>
        </authorList>
    </citation>
    <scope>NUCLEOTIDE SEQUENCE [LARGE SCALE GENOMIC DNA]</scope>
    <source>
        <strain evidence="3">98AG31 / pathotype 3-4-7</strain>
    </source>
</reference>
<evidence type="ECO:0000256" key="1">
    <source>
        <dbReference type="SAM" id="SignalP"/>
    </source>
</evidence>
<keyword evidence="3" id="KW-1185">Reference proteome</keyword>
<dbReference type="KEGG" id="mlr:MELLADRAFT_124164"/>
<evidence type="ECO:0000313" key="2">
    <source>
        <dbReference type="EMBL" id="EGG04700.1"/>
    </source>
</evidence>
<gene>
    <name evidence="2" type="ORF">MELLADRAFT_124164</name>
</gene>
<proteinExistence type="predicted"/>
<dbReference type="VEuPathDB" id="FungiDB:MELLADRAFT_124164"/>
<dbReference type="Proteomes" id="UP000001072">
    <property type="component" value="Unassembled WGS sequence"/>
</dbReference>
<organism evidence="3">
    <name type="scientific">Melampsora larici-populina (strain 98AG31 / pathotype 3-4-7)</name>
    <name type="common">Poplar leaf rust fungus</name>
    <dbReference type="NCBI Taxonomy" id="747676"/>
    <lineage>
        <taxon>Eukaryota</taxon>
        <taxon>Fungi</taxon>
        <taxon>Dikarya</taxon>
        <taxon>Basidiomycota</taxon>
        <taxon>Pucciniomycotina</taxon>
        <taxon>Pucciniomycetes</taxon>
        <taxon>Pucciniales</taxon>
        <taxon>Melampsoraceae</taxon>
        <taxon>Melampsora</taxon>
    </lineage>
</organism>
<sequence>MLNLLLFLCIHSLKAQDSEDFNEYLCAAGYSVDSVVNGTSLCITEYRPLPAGSTQYECESRTCHTIGTFKPHTEMSECEPIGSTGKHHSTQECLAYGYNANKKNYLCFTRDNTYACNKVNNGFMNCGHCQ</sequence>
<name>F4RSF8_MELLP</name>
<dbReference type="GeneID" id="18926657"/>
<feature type="chain" id="PRO_5013402221" evidence="1">
    <location>
        <begin position="16"/>
        <end position="130"/>
    </location>
</feature>
<feature type="signal peptide" evidence="1">
    <location>
        <begin position="1"/>
        <end position="15"/>
    </location>
</feature>